<dbReference type="AlphaFoldDB" id="A0A0G4PY78"/>
<reference evidence="1 2" key="1">
    <citation type="journal article" date="2014" name="Nat. Commun.">
        <title>Multiple recent horizontal transfers of a large genomic region in cheese making fungi.</title>
        <authorList>
            <person name="Cheeseman K."/>
            <person name="Ropars J."/>
            <person name="Renault P."/>
            <person name="Dupont J."/>
            <person name="Gouzy J."/>
            <person name="Branca A."/>
            <person name="Abraham A.L."/>
            <person name="Ceppi M."/>
            <person name="Conseiller E."/>
            <person name="Debuchy R."/>
            <person name="Malagnac F."/>
            <person name="Goarin A."/>
            <person name="Silar P."/>
            <person name="Lacoste S."/>
            <person name="Sallet E."/>
            <person name="Bensimon A."/>
            <person name="Giraud T."/>
            <person name="Brygoo Y."/>
        </authorList>
    </citation>
    <scope>NUCLEOTIDE SEQUENCE [LARGE SCALE GENOMIC DNA]</scope>
    <source>
        <strain evidence="2">FM 013</strain>
    </source>
</reference>
<gene>
    <name evidence="1" type="ORF">PCAMFM013_S117g000006</name>
</gene>
<organism evidence="1 2">
    <name type="scientific">Penicillium camemberti (strain FM 013)</name>
    <dbReference type="NCBI Taxonomy" id="1429867"/>
    <lineage>
        <taxon>Eukaryota</taxon>
        <taxon>Fungi</taxon>
        <taxon>Dikarya</taxon>
        <taxon>Ascomycota</taxon>
        <taxon>Pezizomycotina</taxon>
        <taxon>Eurotiomycetes</taxon>
        <taxon>Eurotiomycetidae</taxon>
        <taxon>Eurotiales</taxon>
        <taxon>Aspergillaceae</taxon>
        <taxon>Penicillium</taxon>
    </lineage>
</organism>
<evidence type="ECO:0000313" key="2">
    <source>
        <dbReference type="Proteomes" id="UP000053732"/>
    </source>
</evidence>
<accession>A0A0G4PY78</accession>
<sequence length="253" mass="29082">MKSTPIPVQFLYGPAEIALKAILSLRIESPSVWEWTSTSSKNPSPDARMLLDICTDLRSRRSDEGFSLENDLRVYVRDILQHLSYGAVLMLALLTWHFDASSSEASQGLRIFLRPPHNSQVWGILQDRYRSILLSELCKAAANFSKIGIIPDRPTFVHFNTSLSAKLLKGNGIHKFRSLGKKPTSHSFVWLELGVNEEERVTHAQANRRRVFGRDTRVRINREGRGRLFFQHYRHSVARSFMHKLSIRIWASR</sequence>
<proteinExistence type="predicted"/>
<evidence type="ECO:0000313" key="1">
    <source>
        <dbReference type="EMBL" id="CRL31322.1"/>
    </source>
</evidence>
<dbReference type="Proteomes" id="UP000053732">
    <property type="component" value="Unassembled WGS sequence"/>
</dbReference>
<protein>
    <submittedName>
        <fullName evidence="1">Str. FM013</fullName>
    </submittedName>
</protein>
<name>A0A0G4PY78_PENC3</name>
<keyword evidence="2" id="KW-1185">Reference proteome</keyword>
<dbReference type="EMBL" id="HG793248">
    <property type="protein sequence ID" value="CRL31322.1"/>
    <property type="molecule type" value="Genomic_DNA"/>
</dbReference>